<reference evidence="7" key="3">
    <citation type="submission" date="2025-09" db="UniProtKB">
        <authorList>
            <consortium name="Ensembl"/>
        </authorList>
    </citation>
    <scope>IDENTIFICATION</scope>
    <source>
        <strain evidence="7">Hd-rR</strain>
    </source>
</reference>
<dbReference type="GO" id="GO:0005085">
    <property type="term" value="F:guanyl-nucleotide exchange factor activity"/>
    <property type="evidence" value="ECO:0007669"/>
    <property type="project" value="UniProtKB-KW"/>
</dbReference>
<evidence type="ECO:0000259" key="5">
    <source>
        <dbReference type="PROSITE" id="PS50211"/>
    </source>
</evidence>
<dbReference type="FunFam" id="1.25.40.10:FF:000042">
    <property type="entry name" value="C-myc promoter-binding protein isoform X1"/>
    <property type="match status" value="1"/>
</dbReference>
<feature type="region of interest" description="Disordered" evidence="4">
    <location>
        <begin position="1102"/>
        <end position="1129"/>
    </location>
</feature>
<feature type="compositionally biased region" description="Low complexity" evidence="4">
    <location>
        <begin position="1291"/>
        <end position="1302"/>
    </location>
</feature>
<accession>A0A3B3HKU8</accession>
<dbReference type="Pfam" id="PF10240">
    <property type="entry name" value="DUF2464"/>
    <property type="match status" value="1"/>
</dbReference>
<dbReference type="Pfam" id="PF03455">
    <property type="entry name" value="dDENN"/>
    <property type="match status" value="1"/>
</dbReference>
<dbReference type="InterPro" id="IPR018798">
    <property type="entry name" value="MVB12A/B"/>
</dbReference>
<reference evidence="7 8" key="1">
    <citation type="journal article" date="2007" name="Nature">
        <title>The medaka draft genome and insights into vertebrate genome evolution.</title>
        <authorList>
            <person name="Kasahara M."/>
            <person name="Naruse K."/>
            <person name="Sasaki S."/>
            <person name="Nakatani Y."/>
            <person name="Qu W."/>
            <person name="Ahsan B."/>
            <person name="Yamada T."/>
            <person name="Nagayasu Y."/>
            <person name="Doi K."/>
            <person name="Kasai Y."/>
            <person name="Jindo T."/>
            <person name="Kobayashi D."/>
            <person name="Shimada A."/>
            <person name="Toyoda A."/>
            <person name="Kuroki Y."/>
            <person name="Fujiyama A."/>
            <person name="Sasaki T."/>
            <person name="Shimizu A."/>
            <person name="Asakawa S."/>
            <person name="Shimizu N."/>
            <person name="Hashimoto S."/>
            <person name="Yang J."/>
            <person name="Lee Y."/>
            <person name="Matsushima K."/>
            <person name="Sugano S."/>
            <person name="Sakaizumi M."/>
            <person name="Narita T."/>
            <person name="Ohishi K."/>
            <person name="Haga S."/>
            <person name="Ohta F."/>
            <person name="Nomoto H."/>
            <person name="Nogata K."/>
            <person name="Morishita T."/>
            <person name="Endo T."/>
            <person name="Shin-I T."/>
            <person name="Takeda H."/>
            <person name="Morishita S."/>
            <person name="Kohara Y."/>
        </authorList>
    </citation>
    <scope>NUCLEOTIDE SEQUENCE [LARGE SCALE GENOMIC DNA]</scope>
    <source>
        <strain evidence="7 8">Hd-rR</strain>
    </source>
</reference>
<feature type="compositionally biased region" description="Polar residues" evidence="4">
    <location>
        <begin position="1273"/>
        <end position="1286"/>
    </location>
</feature>
<evidence type="ECO:0000259" key="6">
    <source>
        <dbReference type="PROSITE" id="PS51498"/>
    </source>
</evidence>
<dbReference type="Pfam" id="PF02141">
    <property type="entry name" value="DENN"/>
    <property type="match status" value="1"/>
</dbReference>
<dbReference type="GeneTree" id="ENSGT00940000155836"/>
<dbReference type="Gene3D" id="3.40.50.11500">
    <property type="match status" value="1"/>
</dbReference>
<dbReference type="InterPro" id="IPR011990">
    <property type="entry name" value="TPR-like_helical_dom_sf"/>
</dbReference>
<dbReference type="Bgee" id="ENSORLG00000025274">
    <property type="expression patterns" value="Expressed in testis and 12 other cell types or tissues"/>
</dbReference>
<feature type="region of interest" description="Disordered" evidence="4">
    <location>
        <begin position="721"/>
        <end position="740"/>
    </location>
</feature>
<dbReference type="FunFam" id="2.100.10.50:FF:000001">
    <property type="entry name" value="DENN domain containing 4C"/>
    <property type="match status" value="1"/>
</dbReference>
<evidence type="ECO:0000256" key="1">
    <source>
        <dbReference type="ARBA" id="ARBA00022553"/>
    </source>
</evidence>
<keyword evidence="1" id="KW-0597">Phosphoprotein</keyword>
<keyword evidence="8" id="KW-1185">Reference proteome</keyword>
<feature type="repeat" description="PPR" evidence="3">
    <location>
        <begin position="814"/>
        <end position="848"/>
    </location>
</feature>
<feature type="compositionally biased region" description="Basic and acidic residues" evidence="4">
    <location>
        <begin position="1116"/>
        <end position="1129"/>
    </location>
</feature>
<dbReference type="Proteomes" id="UP000001038">
    <property type="component" value="Chromosome 3"/>
</dbReference>
<dbReference type="PROSITE" id="PS51375">
    <property type="entry name" value="PPR"/>
    <property type="match status" value="1"/>
</dbReference>
<dbReference type="InterPro" id="IPR023341">
    <property type="entry name" value="MABP"/>
</dbReference>
<evidence type="ECO:0000256" key="3">
    <source>
        <dbReference type="PROSITE-ProRule" id="PRU00708"/>
    </source>
</evidence>
<evidence type="ECO:0000313" key="7">
    <source>
        <dbReference type="Ensembl" id="ENSORLP00000032322.1"/>
    </source>
</evidence>
<gene>
    <name evidence="7" type="primary">LOC101168670</name>
</gene>
<feature type="region of interest" description="Disordered" evidence="4">
    <location>
        <begin position="1047"/>
        <end position="1084"/>
    </location>
</feature>
<dbReference type="InterPro" id="IPR002885">
    <property type="entry name" value="PPR_rpt"/>
</dbReference>
<dbReference type="Ensembl" id="ENSORLT00000029940.1">
    <property type="protein sequence ID" value="ENSORLP00000032322.1"/>
    <property type="gene ID" value="ENSORLG00000025274.1"/>
</dbReference>
<proteinExistence type="predicted"/>
<dbReference type="PROSITE" id="PS51498">
    <property type="entry name" value="MABP"/>
    <property type="match status" value="1"/>
</dbReference>
<dbReference type="PROSITE" id="PS50211">
    <property type="entry name" value="DENN"/>
    <property type="match status" value="1"/>
</dbReference>
<name>A0A3B3HKU8_ORYLA</name>
<dbReference type="SMART" id="SM00800">
    <property type="entry name" value="uDENN"/>
    <property type="match status" value="1"/>
</dbReference>
<feature type="region of interest" description="Disordered" evidence="4">
    <location>
        <begin position="1223"/>
        <end position="1314"/>
    </location>
</feature>
<feature type="region of interest" description="Disordered" evidence="4">
    <location>
        <begin position="953"/>
        <end position="987"/>
    </location>
</feature>
<feature type="compositionally biased region" description="Polar residues" evidence="4">
    <location>
        <begin position="1223"/>
        <end position="1232"/>
    </location>
</feature>
<feature type="compositionally biased region" description="Gly residues" evidence="4">
    <location>
        <begin position="1056"/>
        <end position="1070"/>
    </location>
</feature>
<feature type="domain" description="MABP" evidence="6">
    <location>
        <begin position="41"/>
        <end position="198"/>
    </location>
</feature>
<dbReference type="PANTHER" id="PTHR12296">
    <property type="entry name" value="DENN DOMAIN-CONTAINING PROTEIN 4"/>
    <property type="match status" value="1"/>
</dbReference>
<evidence type="ECO:0008006" key="9">
    <source>
        <dbReference type="Google" id="ProtNLM"/>
    </source>
</evidence>
<dbReference type="InterPro" id="IPR043153">
    <property type="entry name" value="DENN_C"/>
</dbReference>
<reference evidence="7" key="2">
    <citation type="submission" date="2025-08" db="UniProtKB">
        <authorList>
            <consortium name="Ensembl"/>
        </authorList>
    </citation>
    <scope>IDENTIFICATION</scope>
    <source>
        <strain evidence="7">Hd-rR</strain>
    </source>
</reference>
<dbReference type="Pfam" id="PF13812">
    <property type="entry name" value="PPR_3"/>
    <property type="match status" value="1"/>
</dbReference>
<dbReference type="GO" id="GO:0000813">
    <property type="term" value="C:ESCRT I complex"/>
    <property type="evidence" value="ECO:0007669"/>
    <property type="project" value="InterPro"/>
</dbReference>
<feature type="compositionally biased region" description="Basic residues" evidence="4">
    <location>
        <begin position="1415"/>
        <end position="1426"/>
    </location>
</feature>
<dbReference type="InterPro" id="IPR005112">
    <property type="entry name" value="dDENN_dom"/>
</dbReference>
<dbReference type="Pfam" id="PF03456">
    <property type="entry name" value="uDENN"/>
    <property type="match status" value="1"/>
</dbReference>
<dbReference type="NCBIfam" id="TIGR00756">
    <property type="entry name" value="PPR"/>
    <property type="match status" value="1"/>
</dbReference>
<dbReference type="InterPro" id="IPR051696">
    <property type="entry name" value="DENN_Domain_GEFs"/>
</dbReference>
<keyword evidence="2" id="KW-0344">Guanine-nucleotide releasing factor</keyword>
<evidence type="ECO:0000256" key="4">
    <source>
        <dbReference type="SAM" id="MobiDB-lite"/>
    </source>
</evidence>
<organism evidence="7 8">
    <name type="scientific">Oryzias latipes</name>
    <name type="common">Japanese rice fish</name>
    <name type="synonym">Japanese killifish</name>
    <dbReference type="NCBI Taxonomy" id="8090"/>
    <lineage>
        <taxon>Eukaryota</taxon>
        <taxon>Metazoa</taxon>
        <taxon>Chordata</taxon>
        <taxon>Craniata</taxon>
        <taxon>Vertebrata</taxon>
        <taxon>Euteleostomi</taxon>
        <taxon>Actinopterygii</taxon>
        <taxon>Neopterygii</taxon>
        <taxon>Teleostei</taxon>
        <taxon>Neoteleostei</taxon>
        <taxon>Acanthomorphata</taxon>
        <taxon>Ovalentaria</taxon>
        <taxon>Atherinomorphae</taxon>
        <taxon>Beloniformes</taxon>
        <taxon>Adrianichthyidae</taxon>
        <taxon>Oryziinae</taxon>
        <taxon>Oryzias</taxon>
    </lineage>
</organism>
<feature type="domain" description="UDENN" evidence="5">
    <location>
        <begin position="190"/>
        <end position="643"/>
    </location>
</feature>
<evidence type="ECO:0000256" key="2">
    <source>
        <dbReference type="ARBA" id="ARBA00022658"/>
    </source>
</evidence>
<dbReference type="GO" id="GO:0005829">
    <property type="term" value="C:cytosol"/>
    <property type="evidence" value="ECO:0007669"/>
    <property type="project" value="UniProtKB-ARBA"/>
</dbReference>
<dbReference type="Gene3D" id="1.25.40.10">
    <property type="entry name" value="Tetratricopeptide repeat domain"/>
    <property type="match status" value="1"/>
</dbReference>
<sequence length="1835" mass="203137">MEDKGPRVADYFVVAGLTDPSKPLDQEIHFDDVCHKTAKPKAPVTDVAVVIRSLGEEAPPGFTCIETTPTGQSADLNNGGLMAPQIFLCYRRGRDKPPLTDLGVLFQWKERLKQGCHLIQTTPFGRSANISGNSSQRIYITYRRAPDSQPHAALAVTDICIIIPSKGETPPHTFCKVEKNLNSSMWGSSVFLCYKKSVAKTNAVVYKAGLFSRYPEEDYESFPLPESVPLFCLPMGAIIECWPANTKYSLPIFSTFVFTGASGEKVYGAAIQFYEPYPPECLTNQQLCRLGLLSAEQLSNTNPAGSSCSVHTNKCICLLSHWPFFDAFRKFLTFLYRYSISGPHALPIEKHISHFMHKVPFPSSQRPRILVQLSPHDSLMLSQPASSPLPLSGGRFSTLLQNLGPENAVTLLVFAVTEHKILVHSLRPAVLTSATEALVSMIFPFHWQCPYIPLCPLALADVLSAPCPFIVGVDSRYFDLYDPPPDVSCVDLDTNTIFHCEDKRGLTWKILPKKPCKNLLNVLSRLYQELLDGQCQLDGLLELSMSDSPELSCGKSLHTLELEIREAFLRFMAAILKGYRSFLRPITQAPSEKATDASSLFDLQGFLKSRDRSHQKFYSLMTKTQMFIRFIEECSFVSDKDASLVFFDECVDKVDGEKLEDARLIETDESHRSEHTVFITPPELPPLPGVEEHPLCYRYDGFPVLSLDLFDPVAPTPDGLQAPSSRLSARHSCPSSPAPMFRRTKQEIRSAQKMAKKYSSIPQLWSKCLLRHCYGLWFICLPAYVKVCHSKVRALRSAYDVLRKMQTKKLQPPDEVCYRVLMQLCGQYGQPVLAVRVLFEMKKAGVHPNAVTYGYYNKAVLESTWPSSNRGGYFLWMKLRNVLLAVAQFKRSLSRPALLTQSPLSGNHAPGFSPFLFCKGRDSLVWVESVLLCVFAGDQSDLGYNSLSKEEVWRGAAPPQDSRKESDCSSLSETESSKGSRDCLPQLDADPSFKPRGIVRSSHVAGLLFTASLDDIGEVHSNTLIRRHRSALEEAVAGLALERPVVRGRHLSGDTENGGGGGNTLLGGGASQSETGPEKKGGHLGGKTQIVSCVKLHSPLAGGKLEGSASTGRCPRSLEEGRDSSDEDRNNAEAIFDFEDLELDAVKPPVKRSISCSGVTASVGKGTVKRTDIQTGDDPLSVLAAESESGRPGTAPRGEELGALRARRNLAREIELYLNQLDSPLSSRTPSLDLQDLASPPLLHPAPNPAFRRSSLPYGSPCRTVEMPRSHTFHQTSPAQPISPQSPWTPPLSQSSSTGASPGPSPFQERADRMGLVSASSSSFALDTLLTPSLDVFKTGVFSAGRGVADKASRWYSRFATYTAPTKDGHSDSLSVSSLDIGDLDSPPLLDEDDCKESKMSVVSPLNSGPVGPRRSPRRSPLHSRPHSSASDPRRGRPTSLPCLISAFCCQLLISSCSRCKTCDCLVYDEEIMAGWTADDSNLNTTCPFCGNPFLPFLNVEIRDMRGPGRYPTPLYLQNPQNGHQSPMNLSAKVHLSFSRAPGISIPTERHQGALSSSMTRSVTIFGPLEETSSFSPRLQTSGSLPTRLNEPVDPLNVEWSVHSPEPVTVPYLSPLVLWKELESLLENEGDPVITEADMVDHHPIIYWNLIWYFRRLDLPSNLPGLVLTSEHCNRDSQIPHHWMSEDSKHVLIQILWDNLKLHQDPVRPLYILWNTYTDVIHVIQTGLSAFSEEVLQSVVRSIQRNDVSRPMAQLLQLHSQTLGVRRQRSLYRDILFLSLVALGKDNIDIDAFDREYKLAFDRLAPNLVKLTHNCDRPPSTGVMEVRRTFGEPYL</sequence>
<protein>
    <recommendedName>
        <fullName evidence="9">DENN domain containing 4A</fullName>
    </recommendedName>
</protein>
<feature type="region of interest" description="Disordered" evidence="4">
    <location>
        <begin position="1401"/>
        <end position="1437"/>
    </location>
</feature>
<dbReference type="SMART" id="SM00799">
    <property type="entry name" value="DENN"/>
    <property type="match status" value="1"/>
</dbReference>
<dbReference type="Gene3D" id="2.100.10.50">
    <property type="match status" value="1"/>
</dbReference>
<dbReference type="InterPro" id="IPR037516">
    <property type="entry name" value="Tripartite_DENN"/>
</dbReference>
<evidence type="ECO:0000313" key="8">
    <source>
        <dbReference type="Proteomes" id="UP000001038"/>
    </source>
</evidence>
<dbReference type="InterPro" id="IPR005113">
    <property type="entry name" value="uDENN_dom"/>
</dbReference>
<dbReference type="InterPro" id="IPR001194">
    <property type="entry name" value="cDENN_dom"/>
</dbReference>
<dbReference type="PANTHER" id="PTHR12296:SF16">
    <property type="entry name" value="C-MYC PROMOTER-BINDING PROTEIN"/>
    <property type="match status" value="1"/>
</dbReference>
<dbReference type="SMART" id="SM00801">
    <property type="entry name" value="dDENN"/>
    <property type="match status" value="1"/>
</dbReference>